<evidence type="ECO:0000313" key="2">
    <source>
        <dbReference type="Proteomes" id="UP000053989"/>
    </source>
</evidence>
<proteinExistence type="predicted"/>
<accession>A0A0C3DQG3</accession>
<reference evidence="1 2" key="1">
    <citation type="submission" date="2014-04" db="EMBL/GenBank/DDBJ databases">
        <authorList>
            <consortium name="DOE Joint Genome Institute"/>
            <person name="Kuo A."/>
            <person name="Kohler A."/>
            <person name="Nagy L.G."/>
            <person name="Floudas D."/>
            <person name="Copeland A."/>
            <person name="Barry K.W."/>
            <person name="Cichocki N."/>
            <person name="Veneault-Fourrey C."/>
            <person name="LaButti K."/>
            <person name="Lindquist E.A."/>
            <person name="Lipzen A."/>
            <person name="Lundell T."/>
            <person name="Morin E."/>
            <person name="Murat C."/>
            <person name="Sun H."/>
            <person name="Tunlid A."/>
            <person name="Henrissat B."/>
            <person name="Grigoriev I.V."/>
            <person name="Hibbett D.S."/>
            <person name="Martin F."/>
            <person name="Nordberg H.P."/>
            <person name="Cantor M.N."/>
            <person name="Hua S.X."/>
        </authorList>
    </citation>
    <scope>NUCLEOTIDE SEQUENCE [LARGE SCALE GENOMIC DNA]</scope>
    <source>
        <strain evidence="1 2">Foug A</strain>
    </source>
</reference>
<dbReference type="HOGENOM" id="CLU_457915_0_0_1"/>
<protein>
    <submittedName>
        <fullName evidence="1">Uncharacterized protein</fullName>
    </submittedName>
</protein>
<organism evidence="1 2">
    <name type="scientific">Scleroderma citrinum Foug A</name>
    <dbReference type="NCBI Taxonomy" id="1036808"/>
    <lineage>
        <taxon>Eukaryota</taxon>
        <taxon>Fungi</taxon>
        <taxon>Dikarya</taxon>
        <taxon>Basidiomycota</taxon>
        <taxon>Agaricomycotina</taxon>
        <taxon>Agaricomycetes</taxon>
        <taxon>Agaricomycetidae</taxon>
        <taxon>Boletales</taxon>
        <taxon>Sclerodermatineae</taxon>
        <taxon>Sclerodermataceae</taxon>
        <taxon>Scleroderma</taxon>
    </lineage>
</organism>
<reference evidence="2" key="2">
    <citation type="submission" date="2015-01" db="EMBL/GenBank/DDBJ databases">
        <title>Evolutionary Origins and Diversification of the Mycorrhizal Mutualists.</title>
        <authorList>
            <consortium name="DOE Joint Genome Institute"/>
            <consortium name="Mycorrhizal Genomics Consortium"/>
            <person name="Kohler A."/>
            <person name="Kuo A."/>
            <person name="Nagy L.G."/>
            <person name="Floudas D."/>
            <person name="Copeland A."/>
            <person name="Barry K.W."/>
            <person name="Cichocki N."/>
            <person name="Veneault-Fourrey C."/>
            <person name="LaButti K."/>
            <person name="Lindquist E.A."/>
            <person name="Lipzen A."/>
            <person name="Lundell T."/>
            <person name="Morin E."/>
            <person name="Murat C."/>
            <person name="Riley R."/>
            <person name="Ohm R."/>
            <person name="Sun H."/>
            <person name="Tunlid A."/>
            <person name="Henrissat B."/>
            <person name="Grigoriev I.V."/>
            <person name="Hibbett D.S."/>
            <person name="Martin F."/>
        </authorList>
    </citation>
    <scope>NUCLEOTIDE SEQUENCE [LARGE SCALE GENOMIC DNA]</scope>
    <source>
        <strain evidence="2">Foug A</strain>
    </source>
</reference>
<dbReference type="OrthoDB" id="2683931at2759"/>
<name>A0A0C3DQG3_9AGAM</name>
<sequence>MSNRKFNITLRMLNIHVFHWLRDYAEGAIMLHMALDAIAITLKENYDDNKWMDLTFHMVMDPGCWRNVKECSSLIPSPESRTIEGSSSELHLLLSETLITLDDQDSITSSPGIEVSELHSSPDIPIKNQKPTSELWSTHPCPVNPARLAGTKERNDVITKWIRSQIEHHPDVVLYLQSQTELQTMSEVLNHCMVKMDHILKALGLNSDWNEKCCKTLALLSWYENSMDALLELLKFVDHSYTEDMLQSPLQSIGAVIPSASSQKKVKCHKLSANQFIDVAAVENDEEGDEGDEEEDGAEELIHCPQPVGPSGKQSYQQTIDAIIERLNHKIPKEAAFIKLPKISQLPSGVTLPLQKSIFIVDFFSASARIFTFQSIMSQGFQVTTLSWFPCQLYVEASSPLKVQQNLPPSHLHAHKPIVLLPTEEGTLLAIFKARKMLPCRSWVRIKRSTLYKGNFGYVETSDKHDAIVIVAPRQHPYDIPKHLNERVEFDIELARMANIILEPISSPTGAVIGYTCSGQEFIHGLLRLCLSVHNLEIIEHPHPNDIKYHIIVDFDCKFIEETVQLFSAQFWQEIVRSGSSLDDSGQVQNDLQGGELGRVLLRSGVVGRDSGD</sequence>
<dbReference type="Proteomes" id="UP000053989">
    <property type="component" value="Unassembled WGS sequence"/>
</dbReference>
<keyword evidence="2" id="KW-1185">Reference proteome</keyword>
<dbReference type="InParanoid" id="A0A0C3DQG3"/>
<dbReference type="AlphaFoldDB" id="A0A0C3DQG3"/>
<gene>
    <name evidence="1" type="ORF">SCLCIDRAFT_28087</name>
</gene>
<dbReference type="EMBL" id="KN822086">
    <property type="protein sequence ID" value="KIM58429.1"/>
    <property type="molecule type" value="Genomic_DNA"/>
</dbReference>
<evidence type="ECO:0000313" key="1">
    <source>
        <dbReference type="EMBL" id="KIM58429.1"/>
    </source>
</evidence>